<reference evidence="1 2" key="1">
    <citation type="journal article" date="2019" name="Sci. Rep.">
        <title>Orb-weaving spider Araneus ventricosus genome elucidates the spidroin gene catalogue.</title>
        <authorList>
            <person name="Kono N."/>
            <person name="Nakamura H."/>
            <person name="Ohtoshi R."/>
            <person name="Moran D.A.P."/>
            <person name="Shinohara A."/>
            <person name="Yoshida Y."/>
            <person name="Fujiwara M."/>
            <person name="Mori M."/>
            <person name="Tomita M."/>
            <person name="Arakawa K."/>
        </authorList>
    </citation>
    <scope>NUCLEOTIDE SEQUENCE [LARGE SCALE GENOMIC DNA]</scope>
</reference>
<gene>
    <name evidence="1" type="ORF">AVEN_45066_1</name>
</gene>
<organism evidence="1 2">
    <name type="scientific">Araneus ventricosus</name>
    <name type="common">Orbweaver spider</name>
    <name type="synonym">Epeira ventricosa</name>
    <dbReference type="NCBI Taxonomy" id="182803"/>
    <lineage>
        <taxon>Eukaryota</taxon>
        <taxon>Metazoa</taxon>
        <taxon>Ecdysozoa</taxon>
        <taxon>Arthropoda</taxon>
        <taxon>Chelicerata</taxon>
        <taxon>Arachnida</taxon>
        <taxon>Araneae</taxon>
        <taxon>Araneomorphae</taxon>
        <taxon>Entelegynae</taxon>
        <taxon>Araneoidea</taxon>
        <taxon>Araneidae</taxon>
        <taxon>Araneus</taxon>
    </lineage>
</organism>
<sequence>MEVNKRSQRTLSGIGISHFDSRLFKRNLDWCYISPIPLSPVTKVVLCVYGENIPTSKIMENDALFTNIQENMKHRVHFVATISYSIQNVHLLQHRDEAYKEINFQTPSEVGERKWTQMHRVSTLQARQMLQDCSGKQYPSKSATKSSRRG</sequence>
<keyword evidence="2" id="KW-1185">Reference proteome</keyword>
<evidence type="ECO:0000313" key="2">
    <source>
        <dbReference type="Proteomes" id="UP000499080"/>
    </source>
</evidence>
<protein>
    <submittedName>
        <fullName evidence="1">Uncharacterized protein</fullName>
    </submittedName>
</protein>
<accession>A0A4Y2RN86</accession>
<dbReference type="Proteomes" id="UP000499080">
    <property type="component" value="Unassembled WGS sequence"/>
</dbReference>
<name>A0A4Y2RN86_ARAVE</name>
<dbReference type="AlphaFoldDB" id="A0A4Y2RN86"/>
<dbReference type="EMBL" id="BGPR01017646">
    <property type="protein sequence ID" value="GBN76796.1"/>
    <property type="molecule type" value="Genomic_DNA"/>
</dbReference>
<proteinExistence type="predicted"/>
<evidence type="ECO:0000313" key="1">
    <source>
        <dbReference type="EMBL" id="GBN76796.1"/>
    </source>
</evidence>
<comment type="caution">
    <text evidence="1">The sequence shown here is derived from an EMBL/GenBank/DDBJ whole genome shotgun (WGS) entry which is preliminary data.</text>
</comment>